<sequence length="22" mass="2386">NQVLGAGLCARRRPPCARCSEK</sequence>
<accession>A0A392U3A7</accession>
<name>A0A392U3A7_9FABA</name>
<comment type="caution">
    <text evidence="1">The sequence shown here is derived from an EMBL/GenBank/DDBJ whole genome shotgun (WGS) entry which is preliminary data.</text>
</comment>
<evidence type="ECO:0000313" key="1">
    <source>
        <dbReference type="EMBL" id="MCI66886.1"/>
    </source>
</evidence>
<dbReference type="AlphaFoldDB" id="A0A392U3A7"/>
<dbReference type="Proteomes" id="UP000265520">
    <property type="component" value="Unassembled WGS sequence"/>
</dbReference>
<keyword evidence="2" id="KW-1185">Reference proteome</keyword>
<feature type="non-terminal residue" evidence="1">
    <location>
        <position position="1"/>
    </location>
</feature>
<dbReference type="EMBL" id="LXQA010704564">
    <property type="protein sequence ID" value="MCI66886.1"/>
    <property type="molecule type" value="Genomic_DNA"/>
</dbReference>
<protein>
    <submittedName>
        <fullName evidence="1">Uncharacterized protein</fullName>
    </submittedName>
</protein>
<evidence type="ECO:0000313" key="2">
    <source>
        <dbReference type="Proteomes" id="UP000265520"/>
    </source>
</evidence>
<proteinExistence type="predicted"/>
<organism evidence="1 2">
    <name type="scientific">Trifolium medium</name>
    <dbReference type="NCBI Taxonomy" id="97028"/>
    <lineage>
        <taxon>Eukaryota</taxon>
        <taxon>Viridiplantae</taxon>
        <taxon>Streptophyta</taxon>
        <taxon>Embryophyta</taxon>
        <taxon>Tracheophyta</taxon>
        <taxon>Spermatophyta</taxon>
        <taxon>Magnoliopsida</taxon>
        <taxon>eudicotyledons</taxon>
        <taxon>Gunneridae</taxon>
        <taxon>Pentapetalae</taxon>
        <taxon>rosids</taxon>
        <taxon>fabids</taxon>
        <taxon>Fabales</taxon>
        <taxon>Fabaceae</taxon>
        <taxon>Papilionoideae</taxon>
        <taxon>50 kb inversion clade</taxon>
        <taxon>NPAAA clade</taxon>
        <taxon>Hologalegina</taxon>
        <taxon>IRL clade</taxon>
        <taxon>Trifolieae</taxon>
        <taxon>Trifolium</taxon>
    </lineage>
</organism>
<reference evidence="1 2" key="1">
    <citation type="journal article" date="2018" name="Front. Plant Sci.">
        <title>Red Clover (Trifolium pratense) and Zigzag Clover (T. medium) - A Picture of Genomic Similarities and Differences.</title>
        <authorList>
            <person name="Dluhosova J."/>
            <person name="Istvanek J."/>
            <person name="Nedelnik J."/>
            <person name="Repkova J."/>
        </authorList>
    </citation>
    <scope>NUCLEOTIDE SEQUENCE [LARGE SCALE GENOMIC DNA]</scope>
    <source>
        <strain evidence="2">cv. 10/8</strain>
        <tissue evidence="1">Leaf</tissue>
    </source>
</reference>